<dbReference type="Proteomes" id="UP000198565">
    <property type="component" value="Unassembled WGS sequence"/>
</dbReference>
<dbReference type="STRING" id="334253.SAMN04487943_11112"/>
<keyword evidence="1" id="KW-0812">Transmembrane</keyword>
<proteinExistence type="predicted"/>
<feature type="transmembrane region" description="Helical" evidence="1">
    <location>
        <begin position="98"/>
        <end position="121"/>
    </location>
</feature>
<sequence>MYSKVYLISSFIILFIISSIRAESVGTDTDNYLRGFKVIKNTSWNRMFEAERWEFGYIFLNKLSAYISNNDQIILFVTSFVFLFGIGYFIYKNSNNVVFSLYLFVSLFLYFFSFNGIRQAIAMSIIASGFHLIRERKLKKYLVIVCIASLFHITAILMIGIYFIYSIKLTKKNIIFILVTFVIFYSLLGSIINFVLTNIDSLNYLSNDVSFEGSGFLFPLITISVLLLLFIIRITEGNTKYLEYMTILVLLSFLISIISMKVSLILRLNYYLLIYYIIAIPYALNLVRDRTLRFLLTYITIVITLAYLVIRMIEGWHGINPYLMF</sequence>
<dbReference type="EMBL" id="FOTR01000011">
    <property type="protein sequence ID" value="SFM25880.1"/>
    <property type="molecule type" value="Genomic_DNA"/>
</dbReference>
<keyword evidence="1" id="KW-0472">Membrane</keyword>
<feature type="transmembrane region" description="Helical" evidence="1">
    <location>
        <begin position="73"/>
        <end position="91"/>
    </location>
</feature>
<feature type="transmembrane region" description="Helical" evidence="1">
    <location>
        <begin position="216"/>
        <end position="234"/>
    </location>
</feature>
<reference evidence="3" key="1">
    <citation type="submission" date="2016-10" db="EMBL/GenBank/DDBJ databases">
        <authorList>
            <person name="Varghese N."/>
            <person name="Submissions S."/>
        </authorList>
    </citation>
    <scope>NUCLEOTIDE SEQUENCE [LARGE SCALE GENOMIC DNA]</scope>
    <source>
        <strain evidence="3">CGMCC 1.4250</strain>
    </source>
</reference>
<evidence type="ECO:0000313" key="2">
    <source>
        <dbReference type="EMBL" id="SFM25880.1"/>
    </source>
</evidence>
<feature type="transmembrane region" description="Helical" evidence="1">
    <location>
        <begin position="241"/>
        <end position="262"/>
    </location>
</feature>
<dbReference type="AlphaFoldDB" id="A0A1I4PDW5"/>
<dbReference type="Pfam" id="PF14897">
    <property type="entry name" value="EpsG"/>
    <property type="match status" value="1"/>
</dbReference>
<accession>A0A1I4PDW5</accession>
<name>A0A1I4PDW5_9BACI</name>
<evidence type="ECO:0000313" key="3">
    <source>
        <dbReference type="Proteomes" id="UP000198565"/>
    </source>
</evidence>
<keyword evidence="1" id="KW-1133">Transmembrane helix</keyword>
<dbReference type="InterPro" id="IPR049458">
    <property type="entry name" value="EpsG-like"/>
</dbReference>
<evidence type="ECO:0000256" key="1">
    <source>
        <dbReference type="SAM" id="Phobius"/>
    </source>
</evidence>
<feature type="transmembrane region" description="Helical" evidence="1">
    <location>
        <begin position="141"/>
        <end position="165"/>
    </location>
</feature>
<feature type="transmembrane region" description="Helical" evidence="1">
    <location>
        <begin position="174"/>
        <end position="196"/>
    </location>
</feature>
<organism evidence="2 3">
    <name type="scientific">Gracilibacillus orientalis</name>
    <dbReference type="NCBI Taxonomy" id="334253"/>
    <lineage>
        <taxon>Bacteria</taxon>
        <taxon>Bacillati</taxon>
        <taxon>Bacillota</taxon>
        <taxon>Bacilli</taxon>
        <taxon>Bacillales</taxon>
        <taxon>Bacillaceae</taxon>
        <taxon>Gracilibacillus</taxon>
    </lineage>
</organism>
<protein>
    <submittedName>
        <fullName evidence="2">EpsG family protein</fullName>
    </submittedName>
</protein>
<keyword evidence="3" id="KW-1185">Reference proteome</keyword>
<feature type="transmembrane region" description="Helical" evidence="1">
    <location>
        <begin position="268"/>
        <end position="287"/>
    </location>
</feature>
<feature type="transmembrane region" description="Helical" evidence="1">
    <location>
        <begin position="294"/>
        <end position="313"/>
    </location>
</feature>
<gene>
    <name evidence="2" type="ORF">SAMN04487943_11112</name>
</gene>